<dbReference type="InterPro" id="IPR011990">
    <property type="entry name" value="TPR-like_helical_dom_sf"/>
</dbReference>
<keyword evidence="2" id="KW-1185">Reference proteome</keyword>
<protein>
    <submittedName>
        <fullName evidence="1">SusD-like starch-binding protein associating with outer membrane</fullName>
    </submittedName>
</protein>
<dbReference type="AlphaFoldDB" id="A0A4Q7MZR2"/>
<reference evidence="1 2" key="1">
    <citation type="submission" date="2019-02" db="EMBL/GenBank/DDBJ databases">
        <title>Genomic Encyclopedia of Type Strains, Phase IV (KMG-IV): sequencing the most valuable type-strain genomes for metagenomic binning, comparative biology and taxonomic classification.</title>
        <authorList>
            <person name="Goeker M."/>
        </authorList>
    </citation>
    <scope>NUCLEOTIDE SEQUENCE [LARGE SCALE GENOMIC DNA]</scope>
    <source>
        <strain evidence="1 2">DSM 18116</strain>
    </source>
</reference>
<sequence>MKKLFIITISALSLTACTKSIYDYNEQTKAADEVPAPTLFSNAVRNLSDVLTSSNVNTNVYRLVVQHWTTTTYTDEPNYDFFTRNIPQRWWQTMYKDVLADLKECKRLIPASVGVTAPVKTNQVAIAGIMEVYTWSILVGTFGNVPYTKALDINNLFPVYDDAKTIYENLLTRLDAEIAALNPAEKGFEANQDLVYGGSTAQWLKFAHTLKLRMAMLIADSDTPKSQAAVEAADASAFSSATDNAVFKYQSATPNNNPIWADLVQSKRQDFIASATLVDKLNALSDPRLKQYFAPNDNNVYVGGVNGSTNTYSSYARASAKLIAIDAPSLLLDYVETEFYRAEAKERGYVVAGTAAEHYNNAIRASIKYWGGTDAEADTYLARTDVAYATATGTWKQKIGTQKWIALYNRGYETWTEVRRLDFPVLAPPTSPKSGYPTRYTYPTNEQTLNNKNYTDASGAIGGDKVDVKLFWDKQ</sequence>
<gene>
    <name evidence="1" type="ORF">EV199_0621</name>
</gene>
<accession>A0A4Q7MZR2</accession>
<dbReference type="PROSITE" id="PS51257">
    <property type="entry name" value="PROKAR_LIPOPROTEIN"/>
    <property type="match status" value="1"/>
</dbReference>
<dbReference type="Pfam" id="PF12771">
    <property type="entry name" value="SusD-like_2"/>
    <property type="match status" value="1"/>
</dbReference>
<dbReference type="EMBL" id="SGXA01000001">
    <property type="protein sequence ID" value="RZS74770.1"/>
    <property type="molecule type" value="Genomic_DNA"/>
</dbReference>
<evidence type="ECO:0000313" key="2">
    <source>
        <dbReference type="Proteomes" id="UP000293874"/>
    </source>
</evidence>
<dbReference type="Proteomes" id="UP000293874">
    <property type="component" value="Unassembled WGS sequence"/>
</dbReference>
<dbReference type="InterPro" id="IPR041662">
    <property type="entry name" value="SusD-like_2"/>
</dbReference>
<dbReference type="RefSeq" id="WP_130539211.1">
    <property type="nucleotide sequence ID" value="NZ_CP042431.1"/>
</dbReference>
<dbReference type="Gene3D" id="1.25.40.390">
    <property type="match status" value="1"/>
</dbReference>
<evidence type="ECO:0000313" key="1">
    <source>
        <dbReference type="EMBL" id="RZS74770.1"/>
    </source>
</evidence>
<proteinExistence type="predicted"/>
<dbReference type="SUPFAM" id="SSF48452">
    <property type="entry name" value="TPR-like"/>
    <property type="match status" value="1"/>
</dbReference>
<dbReference type="OrthoDB" id="725917at2"/>
<name>A0A4Q7MZR2_9BACT</name>
<comment type="caution">
    <text evidence="1">The sequence shown here is derived from an EMBL/GenBank/DDBJ whole genome shotgun (WGS) entry which is preliminary data.</text>
</comment>
<organism evidence="1 2">
    <name type="scientific">Pseudobacter ginsenosidimutans</name>
    <dbReference type="NCBI Taxonomy" id="661488"/>
    <lineage>
        <taxon>Bacteria</taxon>
        <taxon>Pseudomonadati</taxon>
        <taxon>Bacteroidota</taxon>
        <taxon>Chitinophagia</taxon>
        <taxon>Chitinophagales</taxon>
        <taxon>Chitinophagaceae</taxon>
        <taxon>Pseudobacter</taxon>
    </lineage>
</organism>